<dbReference type="Gene3D" id="3.30.1370.240">
    <property type="match status" value="1"/>
</dbReference>
<dbReference type="GO" id="GO:0005524">
    <property type="term" value="F:ATP binding"/>
    <property type="evidence" value="ECO:0007669"/>
    <property type="project" value="UniProtKB-KW"/>
</dbReference>
<dbReference type="GO" id="GO:0005737">
    <property type="term" value="C:cytoplasm"/>
    <property type="evidence" value="ECO:0000318"/>
    <property type="project" value="GO_Central"/>
</dbReference>
<dbReference type="RefSeq" id="XP_003287538.1">
    <property type="nucleotide sequence ID" value="XM_003287490.1"/>
</dbReference>
<dbReference type="Pfam" id="PF01409">
    <property type="entry name" value="tRNA-synt_2d"/>
    <property type="match status" value="1"/>
</dbReference>
<keyword evidence="6" id="KW-0436">Ligase</keyword>
<keyword evidence="10" id="KW-0460">Magnesium</keyword>
<evidence type="ECO:0000256" key="11">
    <source>
        <dbReference type="ARBA" id="ARBA00022917"/>
    </source>
</evidence>
<dbReference type="GeneID" id="10500499"/>
<keyword evidence="7" id="KW-0479">Metal-binding</keyword>
<dbReference type="Gene3D" id="1.10.10.2330">
    <property type="match status" value="1"/>
</dbReference>
<keyword evidence="11" id="KW-0648">Protein biosynthesis</keyword>
<dbReference type="GO" id="GO:0009328">
    <property type="term" value="C:phenylalanine-tRNA ligase complex"/>
    <property type="evidence" value="ECO:0000318"/>
    <property type="project" value="GO_Central"/>
</dbReference>
<dbReference type="CDD" id="cd00496">
    <property type="entry name" value="PheRS_alpha_core"/>
    <property type="match status" value="1"/>
</dbReference>
<dbReference type="GO" id="GO:0004826">
    <property type="term" value="F:phenylalanine-tRNA ligase activity"/>
    <property type="evidence" value="ECO:0000318"/>
    <property type="project" value="GO_Central"/>
</dbReference>
<organism evidence="15 16">
    <name type="scientific">Dictyostelium purpureum</name>
    <name type="common">Slime mold</name>
    <dbReference type="NCBI Taxonomy" id="5786"/>
    <lineage>
        <taxon>Eukaryota</taxon>
        <taxon>Amoebozoa</taxon>
        <taxon>Evosea</taxon>
        <taxon>Eumycetozoa</taxon>
        <taxon>Dictyostelia</taxon>
        <taxon>Dictyosteliales</taxon>
        <taxon>Dictyosteliaceae</taxon>
        <taxon>Dictyostelium</taxon>
    </lineage>
</organism>
<evidence type="ECO:0000256" key="8">
    <source>
        <dbReference type="ARBA" id="ARBA00022741"/>
    </source>
</evidence>
<dbReference type="EC" id="6.1.1.20" evidence="4"/>
<evidence type="ECO:0000256" key="6">
    <source>
        <dbReference type="ARBA" id="ARBA00022598"/>
    </source>
</evidence>
<evidence type="ECO:0000259" key="14">
    <source>
        <dbReference type="PROSITE" id="PS50862"/>
    </source>
</evidence>
<dbReference type="InterPro" id="IPR002319">
    <property type="entry name" value="Phenylalanyl-tRNA_Synthase"/>
</dbReference>
<dbReference type="GO" id="GO:0046872">
    <property type="term" value="F:metal ion binding"/>
    <property type="evidence" value="ECO:0007669"/>
    <property type="project" value="UniProtKB-KW"/>
</dbReference>
<dbReference type="PANTHER" id="PTHR11538">
    <property type="entry name" value="PHENYLALANYL-TRNA SYNTHETASE"/>
    <property type="match status" value="1"/>
</dbReference>
<dbReference type="NCBIfam" id="NF003210">
    <property type="entry name" value="PRK04172.1"/>
    <property type="match status" value="1"/>
</dbReference>
<keyword evidence="12" id="KW-0030">Aminoacyl-tRNA synthetase</keyword>
<evidence type="ECO:0000256" key="5">
    <source>
        <dbReference type="ARBA" id="ARBA00022490"/>
    </source>
</evidence>
<keyword evidence="9" id="KW-0067">ATP-binding</keyword>
<evidence type="ECO:0000256" key="4">
    <source>
        <dbReference type="ARBA" id="ARBA00012814"/>
    </source>
</evidence>
<comment type="cofactor">
    <cofactor evidence="1">
        <name>Mg(2+)</name>
        <dbReference type="ChEBI" id="CHEBI:18420"/>
    </cofactor>
</comment>
<dbReference type="GO" id="GO:0006432">
    <property type="term" value="P:phenylalanyl-tRNA aminoacylation"/>
    <property type="evidence" value="ECO:0000318"/>
    <property type="project" value="GO_Central"/>
</dbReference>
<dbReference type="Pfam" id="PF18553">
    <property type="entry name" value="PheRS_DBD3"/>
    <property type="match status" value="1"/>
</dbReference>
<dbReference type="FunCoup" id="F0ZJD9">
    <property type="interactions" value="941"/>
</dbReference>
<dbReference type="NCBIfam" id="TIGR00468">
    <property type="entry name" value="pheS"/>
    <property type="match status" value="1"/>
</dbReference>
<protein>
    <recommendedName>
        <fullName evidence="4">phenylalanine--tRNA ligase</fullName>
        <ecNumber evidence="4">6.1.1.20</ecNumber>
    </recommendedName>
    <alternativeName>
        <fullName evidence="13">Phenylalanyl-tRNA synthetase alpha subunit</fullName>
    </alternativeName>
</protein>
<dbReference type="Gene3D" id="1.10.10.2320">
    <property type="match status" value="1"/>
</dbReference>
<accession>F0ZJD9</accession>
<comment type="similarity">
    <text evidence="3">Belongs to the class-II aminoacyl-tRNA synthetase family. Phe-tRNA synthetase alpha subunit type 2 subfamily.</text>
</comment>
<dbReference type="KEGG" id="dpp:DICPUDRAFT_47397"/>
<evidence type="ECO:0000256" key="10">
    <source>
        <dbReference type="ARBA" id="ARBA00022842"/>
    </source>
</evidence>
<keyword evidence="5" id="KW-0963">Cytoplasm</keyword>
<evidence type="ECO:0000256" key="7">
    <source>
        <dbReference type="ARBA" id="ARBA00022723"/>
    </source>
</evidence>
<dbReference type="OMA" id="YVEASFW"/>
<evidence type="ECO:0000256" key="3">
    <source>
        <dbReference type="ARBA" id="ARBA00006703"/>
    </source>
</evidence>
<evidence type="ECO:0000256" key="9">
    <source>
        <dbReference type="ARBA" id="ARBA00022840"/>
    </source>
</evidence>
<dbReference type="VEuPathDB" id="AmoebaDB:DICPUDRAFT_47397"/>
<dbReference type="InterPro" id="IPR040725">
    <property type="entry name" value="PheRS_DBD3"/>
</dbReference>
<evidence type="ECO:0000256" key="2">
    <source>
        <dbReference type="ARBA" id="ARBA00004496"/>
    </source>
</evidence>
<dbReference type="FunFam" id="3.30.930.10:FF:000178">
    <property type="entry name" value="Phenylalanyl-tRNA synthetase subunit alpha"/>
    <property type="match status" value="1"/>
</dbReference>
<sequence length="485" mass="55584">MNKELFNEKLFSTLDNGEIENSRDWSNSVDPSCNYNDVVGLLKSWESLNTIKLDYIDSIVNCLTDAGKEVLKNGSPEARLYQSLTAEGMSPADANKQFGASAFGSAKNKGWIEIVKGKILRKAESIVDTVKQDLEGDLSKLDAKILTDYKKARFVEEKKMSFYKVSKGEQYNKRSKELSDLTTDMLKDESWSKESFKVNINAMGLVPESGYRHPLSKVKNEFKQIFLDMGFEEMPTFNFVENGFWNFDALFQPQQHPARESHDTFFIKDPMTSHDFTDEHLERVKKVHSVGGYGSLGWIYDWKIEEAEKNILRTHTTAVSARMLYKLAQNGFKPKKYFSIDRVFRNETLDATHLAEFHQVEGVIADVDISLSHLIGVISEFFKRLGIDNIRFKPAFNPYTEPSMEIFGYHPMLKRWVELGNSGIFRPEMLLPMGLPENVRVAAWGLSLERPTMIKYGLDNIRNIFGNNINVNFIKNNPICMFESK</sequence>
<dbReference type="InParanoid" id="F0ZJD9"/>
<feature type="domain" description="Aminoacyl-transfer RNA synthetases class-II family profile" evidence="14">
    <location>
        <begin position="216"/>
        <end position="478"/>
    </location>
</feature>
<evidence type="ECO:0000313" key="16">
    <source>
        <dbReference type="Proteomes" id="UP000001064"/>
    </source>
</evidence>
<dbReference type="PROSITE" id="PS50862">
    <property type="entry name" value="AA_TRNA_LIGASE_II"/>
    <property type="match status" value="1"/>
</dbReference>
<dbReference type="InterPro" id="IPR006195">
    <property type="entry name" value="aa-tRNA-synth_II"/>
</dbReference>
<dbReference type="Proteomes" id="UP000001064">
    <property type="component" value="Unassembled WGS sequence"/>
</dbReference>
<name>F0ZJD9_DICPU</name>
<dbReference type="STRING" id="5786.F0ZJD9"/>
<dbReference type="SUPFAM" id="SSF55681">
    <property type="entry name" value="Class II aaRS and biotin synthetases"/>
    <property type="match status" value="1"/>
</dbReference>
<evidence type="ECO:0000256" key="13">
    <source>
        <dbReference type="ARBA" id="ARBA00030612"/>
    </source>
</evidence>
<proteinExistence type="inferred from homology"/>
<dbReference type="GO" id="GO:0000049">
    <property type="term" value="F:tRNA binding"/>
    <property type="evidence" value="ECO:0007669"/>
    <property type="project" value="InterPro"/>
</dbReference>
<keyword evidence="8" id="KW-0547">Nucleotide-binding</keyword>
<dbReference type="AlphaFoldDB" id="F0ZJD9"/>
<keyword evidence="16" id="KW-1185">Reference proteome</keyword>
<dbReference type="PANTHER" id="PTHR11538:SF40">
    <property type="entry name" value="PHENYLALANINE--TRNA LIGASE ALPHA SUBUNIT"/>
    <property type="match status" value="1"/>
</dbReference>
<evidence type="ECO:0000256" key="1">
    <source>
        <dbReference type="ARBA" id="ARBA00001946"/>
    </source>
</evidence>
<dbReference type="eggNOG" id="KOG2784">
    <property type="taxonomic scope" value="Eukaryota"/>
</dbReference>
<dbReference type="InterPro" id="IPR045864">
    <property type="entry name" value="aa-tRNA-synth_II/BPL/LPL"/>
</dbReference>
<gene>
    <name evidence="15" type="ORF">DICPUDRAFT_47397</name>
</gene>
<dbReference type="Gene3D" id="3.30.930.10">
    <property type="entry name" value="Bira Bifunctional Protein, Domain 2"/>
    <property type="match status" value="1"/>
</dbReference>
<reference evidence="16" key="1">
    <citation type="journal article" date="2011" name="Genome Biol.">
        <title>Comparative genomics of the social amoebae Dictyostelium discoideum and Dictyostelium purpureum.</title>
        <authorList>
            <consortium name="US DOE Joint Genome Institute (JGI-PGF)"/>
            <person name="Sucgang R."/>
            <person name="Kuo A."/>
            <person name="Tian X."/>
            <person name="Salerno W."/>
            <person name="Parikh A."/>
            <person name="Feasley C.L."/>
            <person name="Dalin E."/>
            <person name="Tu H."/>
            <person name="Huang E."/>
            <person name="Barry K."/>
            <person name="Lindquist E."/>
            <person name="Shapiro H."/>
            <person name="Bruce D."/>
            <person name="Schmutz J."/>
            <person name="Salamov A."/>
            <person name="Fey P."/>
            <person name="Gaudet P."/>
            <person name="Anjard C."/>
            <person name="Babu M.M."/>
            <person name="Basu S."/>
            <person name="Bushmanova Y."/>
            <person name="van der Wel H."/>
            <person name="Katoh-Kurasawa M."/>
            <person name="Dinh C."/>
            <person name="Coutinho P.M."/>
            <person name="Saito T."/>
            <person name="Elias M."/>
            <person name="Schaap P."/>
            <person name="Kay R.R."/>
            <person name="Henrissat B."/>
            <person name="Eichinger L."/>
            <person name="Rivero F."/>
            <person name="Putnam N.H."/>
            <person name="West C.M."/>
            <person name="Loomis W.F."/>
            <person name="Chisholm R.L."/>
            <person name="Shaulsky G."/>
            <person name="Strassmann J.E."/>
            <person name="Queller D.C."/>
            <person name="Kuspa A."/>
            <person name="Grigoriev I.V."/>
        </authorList>
    </citation>
    <scope>NUCLEOTIDE SEQUENCE [LARGE SCALE GENOMIC DNA]</scope>
    <source>
        <strain evidence="16">QSDP1</strain>
    </source>
</reference>
<dbReference type="InterPro" id="IPR004529">
    <property type="entry name" value="Phe-tRNA-synth_IIc_asu"/>
</dbReference>
<comment type="subcellular location">
    <subcellularLocation>
        <location evidence="2">Cytoplasm</location>
    </subcellularLocation>
</comment>
<evidence type="ECO:0000256" key="12">
    <source>
        <dbReference type="ARBA" id="ARBA00023146"/>
    </source>
</evidence>
<dbReference type="EMBL" id="GL871042">
    <property type="protein sequence ID" value="EGC35965.1"/>
    <property type="molecule type" value="Genomic_DNA"/>
</dbReference>
<evidence type="ECO:0000313" key="15">
    <source>
        <dbReference type="EMBL" id="EGC35965.1"/>
    </source>
</evidence>
<dbReference type="OrthoDB" id="238316at2759"/>